<proteinExistence type="predicted"/>
<protein>
    <recommendedName>
        <fullName evidence="4">Lipoprotein</fullName>
    </recommendedName>
</protein>
<evidence type="ECO:0000256" key="1">
    <source>
        <dbReference type="SAM" id="Phobius"/>
    </source>
</evidence>
<evidence type="ECO:0008006" key="4">
    <source>
        <dbReference type="Google" id="ProtNLM"/>
    </source>
</evidence>
<name>A0ABY8L2B8_9FLAO</name>
<gene>
    <name evidence="2" type="ORF">P8625_09530</name>
</gene>
<reference evidence="2 3" key="1">
    <citation type="submission" date="2023-04" db="EMBL/GenBank/DDBJ databases">
        <title>Tenacibaculum tangerinum sp. nov., isolated from sea tidal flat of South Korea.</title>
        <authorList>
            <person name="Lee S.H."/>
            <person name="Kim J.-J."/>
        </authorList>
    </citation>
    <scope>NUCLEOTIDE SEQUENCE [LARGE SCALE GENOMIC DNA]</scope>
    <source>
        <strain evidence="2 3">GRR-S3-23</strain>
    </source>
</reference>
<evidence type="ECO:0000313" key="3">
    <source>
        <dbReference type="Proteomes" id="UP001232001"/>
    </source>
</evidence>
<feature type="transmembrane region" description="Helical" evidence="1">
    <location>
        <begin position="6"/>
        <end position="27"/>
    </location>
</feature>
<keyword evidence="1" id="KW-0812">Transmembrane</keyword>
<evidence type="ECO:0000313" key="2">
    <source>
        <dbReference type="EMBL" id="WGH74353.1"/>
    </source>
</evidence>
<keyword evidence="1" id="KW-1133">Transmembrane helix</keyword>
<keyword evidence="1" id="KW-0472">Membrane</keyword>
<sequence length="222" mass="26373">MNKTKILLIFVITGIFSYYIISMFSGVRKSFSKKFVNEPIDYREVLKKDYPNLSYKYTLSMDSNFPISVYTYDKSKYALILFKRKAEGIKSLTESSFFYDKESKKDLVKFYTNFLSLNELNYLYGEKNNVHKLNIYIEGFKSEYIKNKTEERLYLSFPLENTFGMSYNDSSTMHLQCNPSTPNVKEFNELMIIKNNNFIYFVYLKPFSESMNENMILKKLVN</sequence>
<dbReference type="EMBL" id="CP122539">
    <property type="protein sequence ID" value="WGH74353.1"/>
    <property type="molecule type" value="Genomic_DNA"/>
</dbReference>
<organism evidence="2 3">
    <name type="scientific">Tenacibaculum tangerinum</name>
    <dbReference type="NCBI Taxonomy" id="3038772"/>
    <lineage>
        <taxon>Bacteria</taxon>
        <taxon>Pseudomonadati</taxon>
        <taxon>Bacteroidota</taxon>
        <taxon>Flavobacteriia</taxon>
        <taxon>Flavobacteriales</taxon>
        <taxon>Flavobacteriaceae</taxon>
        <taxon>Tenacibaculum</taxon>
    </lineage>
</organism>
<accession>A0ABY8L2B8</accession>
<dbReference type="RefSeq" id="WP_279650235.1">
    <property type="nucleotide sequence ID" value="NZ_CP122539.1"/>
</dbReference>
<keyword evidence="3" id="KW-1185">Reference proteome</keyword>
<dbReference type="Proteomes" id="UP001232001">
    <property type="component" value="Chromosome"/>
</dbReference>